<feature type="domain" description="FdhE central" evidence="1">
    <location>
        <begin position="181"/>
        <end position="215"/>
    </location>
</feature>
<dbReference type="GO" id="GO:0008199">
    <property type="term" value="F:ferric iron binding"/>
    <property type="evidence" value="ECO:0007669"/>
    <property type="project" value="TreeGrafter"/>
</dbReference>
<dbReference type="AlphaFoldDB" id="A0A948RWP2"/>
<dbReference type="InterPro" id="IPR056797">
    <property type="entry name" value="FdhE_central"/>
</dbReference>
<reference evidence="2" key="1">
    <citation type="submission" date="2021-05" db="EMBL/GenBank/DDBJ databases">
        <title>Energy efficiency and biological interactions define the core microbiome of deep oligotrophic groundwater.</title>
        <authorList>
            <person name="Mehrshad M."/>
            <person name="Lopez-Fernandez M."/>
            <person name="Bell E."/>
            <person name="Bernier-Latmani R."/>
            <person name="Bertilsson S."/>
            <person name="Dopson M."/>
        </authorList>
    </citation>
    <scope>NUCLEOTIDE SEQUENCE</scope>
    <source>
        <strain evidence="2">Modern_marine.mb.64</strain>
    </source>
</reference>
<organism evidence="2 3">
    <name type="scientific">Eiseniibacteriota bacterium</name>
    <dbReference type="NCBI Taxonomy" id="2212470"/>
    <lineage>
        <taxon>Bacteria</taxon>
        <taxon>Candidatus Eiseniibacteriota</taxon>
    </lineage>
</organism>
<dbReference type="Gene3D" id="3.90.1670.10">
    <property type="entry name" value="FdhE-like domain"/>
    <property type="match status" value="1"/>
</dbReference>
<dbReference type="InterPro" id="IPR006452">
    <property type="entry name" value="Formate_DH_accessory"/>
</dbReference>
<accession>A0A948RWP2</accession>
<dbReference type="PANTHER" id="PTHR37689:SF1">
    <property type="entry name" value="PROTEIN FDHE"/>
    <property type="match status" value="1"/>
</dbReference>
<dbReference type="CDD" id="cd16341">
    <property type="entry name" value="FdhE"/>
    <property type="match status" value="1"/>
</dbReference>
<dbReference type="InterPro" id="IPR024064">
    <property type="entry name" value="FdhE-like_sf"/>
</dbReference>
<dbReference type="SUPFAM" id="SSF144020">
    <property type="entry name" value="FdhE-like"/>
    <property type="match status" value="1"/>
</dbReference>
<dbReference type="Pfam" id="PF24859">
    <property type="entry name" value="FdhE_central"/>
    <property type="match status" value="1"/>
</dbReference>
<dbReference type="GO" id="GO:0051604">
    <property type="term" value="P:protein maturation"/>
    <property type="evidence" value="ECO:0007669"/>
    <property type="project" value="TreeGrafter"/>
</dbReference>
<dbReference type="EMBL" id="JAHJDP010000042">
    <property type="protein sequence ID" value="MBU2691019.1"/>
    <property type="molecule type" value="Genomic_DNA"/>
</dbReference>
<comment type="caution">
    <text evidence="2">The sequence shown here is derived from an EMBL/GenBank/DDBJ whole genome shotgun (WGS) entry which is preliminary data.</text>
</comment>
<name>A0A948RWP2_UNCEI</name>
<dbReference type="Proteomes" id="UP000777784">
    <property type="component" value="Unassembled WGS sequence"/>
</dbReference>
<gene>
    <name evidence="2" type="ORF">KJ970_08820</name>
</gene>
<evidence type="ECO:0000313" key="3">
    <source>
        <dbReference type="Proteomes" id="UP000777784"/>
    </source>
</evidence>
<protein>
    <submittedName>
        <fullName evidence="2">Formate dehydrogenase accessory protein FdhE</fullName>
    </submittedName>
</protein>
<dbReference type="GO" id="GO:0005829">
    <property type="term" value="C:cytosol"/>
    <property type="evidence" value="ECO:0007669"/>
    <property type="project" value="TreeGrafter"/>
</dbReference>
<evidence type="ECO:0000313" key="2">
    <source>
        <dbReference type="EMBL" id="MBU2691019.1"/>
    </source>
</evidence>
<sequence>MGKRAGRLSCLMGKPGISSEHLALESCLLEWREKVLPNIRLEFPDPELKPEQVIAALLADRPVAELVTQIPNVKVIQKAAAEFLKSITSINTFKNGFKPWFDHLPDGAAEIAEDERITDWFAYSWQGDRAGHEKLALATGMDPDLLAWAGNQLTRPFFHRLGELLAAHQPAEGPPKLTVGCPCCGGPPRLGRYARNEGQRYLWCDLCNIQWAFRRVTCAFCLNTEHEKLGFLTVDGIEHYRIDVCKACSGYLRSIDERDLPEDHRTDYLLEDVGTLHLSMAAEKDGWQQGVILSGAVPGQKWDG</sequence>
<dbReference type="PANTHER" id="PTHR37689">
    <property type="entry name" value="PROTEIN FDHE"/>
    <property type="match status" value="1"/>
</dbReference>
<evidence type="ECO:0000259" key="1">
    <source>
        <dbReference type="Pfam" id="PF24859"/>
    </source>
</evidence>
<proteinExistence type="predicted"/>